<dbReference type="InterPro" id="IPR007730">
    <property type="entry name" value="SPOR-like_dom"/>
</dbReference>
<dbReference type="PANTHER" id="PTHR38687:SF1">
    <property type="entry name" value="CELL DIVISION PROTEIN DEDD"/>
    <property type="match status" value="1"/>
</dbReference>
<feature type="region of interest" description="Disordered" evidence="1">
    <location>
        <begin position="106"/>
        <end position="136"/>
    </location>
</feature>
<evidence type="ECO:0000256" key="2">
    <source>
        <dbReference type="SAM" id="Phobius"/>
    </source>
</evidence>
<dbReference type="OrthoDB" id="7063246at2"/>
<dbReference type="Gene3D" id="3.30.70.1070">
    <property type="entry name" value="Sporulation related repeat"/>
    <property type="match status" value="1"/>
</dbReference>
<dbReference type="GO" id="GO:0042834">
    <property type="term" value="F:peptidoglycan binding"/>
    <property type="evidence" value="ECO:0007669"/>
    <property type="project" value="InterPro"/>
</dbReference>
<keyword evidence="2" id="KW-0812">Transmembrane</keyword>
<dbReference type="GO" id="GO:0032506">
    <property type="term" value="P:cytokinetic process"/>
    <property type="evidence" value="ECO:0007669"/>
    <property type="project" value="TreeGrafter"/>
</dbReference>
<reference evidence="4 5" key="2">
    <citation type="journal article" date="2017" name="Genome Announc.">
        <title>Draft genome sequence of Aquitalea magnusonii strain H3, a plant growth-promoting bacterium of duckweed Lemna minor.</title>
        <authorList>
            <person name="Ishizawa H."/>
            <person name="Kuroda M."/>
            <person name="Ike M."/>
        </authorList>
    </citation>
    <scope>NUCLEOTIDE SEQUENCE [LARGE SCALE GENOMIC DNA]</scope>
    <source>
        <strain evidence="4 5">H3</strain>
    </source>
</reference>
<dbReference type="GO" id="GO:0032153">
    <property type="term" value="C:cell division site"/>
    <property type="evidence" value="ECO:0007669"/>
    <property type="project" value="TreeGrafter"/>
</dbReference>
<dbReference type="PROSITE" id="PS51724">
    <property type="entry name" value="SPOR"/>
    <property type="match status" value="1"/>
</dbReference>
<evidence type="ECO:0000313" key="5">
    <source>
        <dbReference type="Proteomes" id="UP000198290"/>
    </source>
</evidence>
<feature type="domain" description="SPOR" evidence="3">
    <location>
        <begin position="170"/>
        <end position="250"/>
    </location>
</feature>
<name>A0A3G9G6Q1_9NEIS</name>
<accession>A0A3G9G6Q1</accession>
<dbReference type="KEGG" id="amah:DLM_0071"/>
<dbReference type="Proteomes" id="UP000198290">
    <property type="component" value="Chromosome"/>
</dbReference>
<evidence type="ECO:0000259" key="3">
    <source>
        <dbReference type="PROSITE" id="PS51724"/>
    </source>
</evidence>
<dbReference type="InterPro" id="IPR052521">
    <property type="entry name" value="Cell_div_SPOR-domain"/>
</dbReference>
<feature type="compositionally biased region" description="Low complexity" evidence="1">
    <location>
        <begin position="9"/>
        <end position="22"/>
    </location>
</feature>
<dbReference type="EMBL" id="AP018823">
    <property type="protein sequence ID" value="BBF83758.1"/>
    <property type="molecule type" value="Genomic_DNA"/>
</dbReference>
<evidence type="ECO:0000313" key="4">
    <source>
        <dbReference type="EMBL" id="BBF83758.1"/>
    </source>
</evidence>
<keyword evidence="2" id="KW-1133">Transmembrane helix</keyword>
<feature type="transmembrane region" description="Helical" evidence="2">
    <location>
        <begin position="29"/>
        <end position="51"/>
    </location>
</feature>
<feature type="compositionally biased region" description="Low complexity" evidence="1">
    <location>
        <begin position="114"/>
        <end position="132"/>
    </location>
</feature>
<organism evidence="4 5">
    <name type="scientific">Aquitalea magnusonii</name>
    <dbReference type="NCBI Taxonomy" id="332411"/>
    <lineage>
        <taxon>Bacteria</taxon>
        <taxon>Pseudomonadati</taxon>
        <taxon>Pseudomonadota</taxon>
        <taxon>Betaproteobacteria</taxon>
        <taxon>Neisseriales</taxon>
        <taxon>Chromobacteriaceae</taxon>
        <taxon>Aquitalea</taxon>
    </lineage>
</organism>
<dbReference type="RefSeq" id="WP_089083796.1">
    <property type="nucleotide sequence ID" value="NZ_AP018823.1"/>
</dbReference>
<protein>
    <recommendedName>
        <fullName evidence="3">SPOR domain-containing protein</fullName>
    </recommendedName>
</protein>
<evidence type="ECO:0000256" key="1">
    <source>
        <dbReference type="SAM" id="MobiDB-lite"/>
    </source>
</evidence>
<keyword evidence="5" id="KW-1185">Reference proteome</keyword>
<dbReference type="SUPFAM" id="SSF110997">
    <property type="entry name" value="Sporulation related repeat"/>
    <property type="match status" value="1"/>
</dbReference>
<reference evidence="5" key="3">
    <citation type="journal article" date="2017" name="Plant Physiol. Biochem.">
        <title>Differential oxidative and antioxidative response of duckweed Lemna minor toward plant growth promoting/inhibiting bacteria.</title>
        <authorList>
            <person name="Ishizawa H."/>
            <person name="Kuroda M."/>
            <person name="Morikawa M."/>
            <person name="Ike M."/>
        </authorList>
    </citation>
    <scope>NUCLEOTIDE SEQUENCE [LARGE SCALE GENOMIC DNA]</scope>
    <source>
        <strain evidence="5">H3</strain>
    </source>
</reference>
<dbReference type="STRING" id="332411.VI06_03670"/>
<dbReference type="InterPro" id="IPR036680">
    <property type="entry name" value="SPOR-like_sf"/>
</dbReference>
<sequence>MANRDVKNSSRSSSSGRARAAGKSGGGGMVAGIVIGLIVGVAVAVGLAMYLNRSATPFSNLEKLDHKAAAASSPSTELLEPGTKIADVQAPPPVASAPVKVEAPVAPAMPPETPAATTTVPATKAKPASPSTNTGKDEQRFDFYKILPGQVDAVPADGKPAAKDREPSAAAPAKKVFLQLGAFQNENEADNLKAKLALLGVEAKIQSVSTPDKGMVHRVRVGPLSKQEDVDRVRAQLKQDGINAAVVRAE</sequence>
<gene>
    <name evidence="4" type="ORF">DLM_0071</name>
</gene>
<reference evidence="5" key="1">
    <citation type="journal article" date="2017" name="Biotechnol. Biofuels">
        <title>Evaluation of environmental bacterial communities as a factor affecting the growth of duckweed Lemna minor.</title>
        <authorList>
            <person name="Ishizawa H."/>
            <person name="Kuroda M."/>
            <person name="Morikawa M."/>
            <person name="Ike M."/>
        </authorList>
    </citation>
    <scope>NUCLEOTIDE SEQUENCE [LARGE SCALE GENOMIC DNA]</scope>
    <source>
        <strain evidence="5">H3</strain>
    </source>
</reference>
<dbReference type="PANTHER" id="PTHR38687">
    <property type="entry name" value="CELL DIVISION PROTEIN DEDD-RELATED"/>
    <property type="match status" value="1"/>
</dbReference>
<keyword evidence="2" id="KW-0472">Membrane</keyword>
<dbReference type="Pfam" id="PF05036">
    <property type="entry name" value="SPOR"/>
    <property type="match status" value="1"/>
</dbReference>
<dbReference type="AlphaFoldDB" id="A0A3G9G6Q1"/>
<dbReference type="GO" id="GO:0030428">
    <property type="term" value="C:cell septum"/>
    <property type="evidence" value="ECO:0007669"/>
    <property type="project" value="TreeGrafter"/>
</dbReference>
<feature type="region of interest" description="Disordered" evidence="1">
    <location>
        <begin position="1"/>
        <end position="25"/>
    </location>
</feature>
<proteinExistence type="predicted"/>